<reference evidence="1" key="1">
    <citation type="submission" date="2022-12" db="EMBL/GenBank/DDBJ databases">
        <title>Genome Sequence of Lasiodiplodia mahajangana.</title>
        <authorList>
            <person name="Buettner E."/>
        </authorList>
    </citation>
    <scope>NUCLEOTIDE SEQUENCE</scope>
    <source>
        <strain evidence="1">VT137</strain>
    </source>
</reference>
<accession>A0ACC2JR23</accession>
<dbReference type="Proteomes" id="UP001153332">
    <property type="component" value="Unassembled WGS sequence"/>
</dbReference>
<evidence type="ECO:0000313" key="2">
    <source>
        <dbReference type="Proteomes" id="UP001153332"/>
    </source>
</evidence>
<name>A0ACC2JR23_9PEZI</name>
<protein>
    <submittedName>
        <fullName evidence="1">Uncharacterized protein</fullName>
    </submittedName>
</protein>
<comment type="caution">
    <text evidence="1">The sequence shown here is derived from an EMBL/GenBank/DDBJ whole genome shotgun (WGS) entry which is preliminary data.</text>
</comment>
<evidence type="ECO:0000313" key="1">
    <source>
        <dbReference type="EMBL" id="KAJ8129804.1"/>
    </source>
</evidence>
<dbReference type="EMBL" id="JAPUUL010000656">
    <property type="protein sequence ID" value="KAJ8129804.1"/>
    <property type="molecule type" value="Genomic_DNA"/>
</dbReference>
<organism evidence="1 2">
    <name type="scientific">Lasiodiplodia mahajangana</name>
    <dbReference type="NCBI Taxonomy" id="1108764"/>
    <lineage>
        <taxon>Eukaryota</taxon>
        <taxon>Fungi</taxon>
        <taxon>Dikarya</taxon>
        <taxon>Ascomycota</taxon>
        <taxon>Pezizomycotina</taxon>
        <taxon>Dothideomycetes</taxon>
        <taxon>Dothideomycetes incertae sedis</taxon>
        <taxon>Botryosphaeriales</taxon>
        <taxon>Botryosphaeriaceae</taxon>
        <taxon>Lasiodiplodia</taxon>
    </lineage>
</organism>
<proteinExistence type="predicted"/>
<sequence length="502" mass="54551">MAPTSYISTKAIIRALFHFTALPTILSILANMESQGVFATQSPSDIYSELKRSLSPSSEVFLASDTNITDVGITARWNAFDAPSYVVYAKPAGVDDVKAIVQYASGANVPFLAIGGGSGYTNTTAALKGGIGVDLGKFRDISIDAGQNRVTVGGGVIFGDIFDPLYAAGKEIRKQQTASPPHLTGDGIHGLLLDALESVTIVTGQGEVVNASENENSDLFWGIRGAGHNFGIVTSATYKVHDLTNNGMALNGDFVYPASAKEVIFELVKSLQADQPDQLSVFPSIMFDMVTQATAIMVSLIYIGPEEKGMPYLQPFINSSPLRQSVGMLPWNKLIKENRFGVDALACMKGGNHAVYGLNVNEFDVATYVELVDDFDAFYTQNPPNIASILVLELFPNRVTKLVPDAATAYPYRSAMGYMFLSFIFPDEAASVVATQFALKTRNKLRGKTCGKESPLEVYVNYAHGDEGRIAWYSERKLPRLLELKSKWDPKNLFHFTNGLLQ</sequence>
<gene>
    <name evidence="1" type="ORF">O1611_g3829</name>
</gene>
<keyword evidence="2" id="KW-1185">Reference proteome</keyword>